<dbReference type="Pfam" id="PF00293">
    <property type="entry name" value="NUDIX"/>
    <property type="match status" value="1"/>
</dbReference>
<comment type="cofactor">
    <cofactor evidence="1">
        <name>Mg(2+)</name>
        <dbReference type="ChEBI" id="CHEBI:18420"/>
    </cofactor>
</comment>
<accession>A0ABU3AF67</accession>
<dbReference type="SUPFAM" id="SSF55811">
    <property type="entry name" value="Nudix"/>
    <property type="match status" value="1"/>
</dbReference>
<sequence length="212" mass="23442">MDVVDTWTGRAACLLQQAMRMTNEAFAEHLGISERTISRWHASPEMVHRTEVQQILDIAHREAGEDVRHRFALLLRPPAPRMEAQALRVAIAVVARGDEILLVCRRGEGELRWQFPAGMVKPGADPSTVAVQETHGETGVHCTIREQLGERVHPVTGVVASYFLADHLAGEAANRDPLENVDVAWVPRAALTRFIPAEQIFPPILTALEATV</sequence>
<dbReference type="PANTHER" id="PTHR43046">
    <property type="entry name" value="GDP-MANNOSE MANNOSYL HYDROLASE"/>
    <property type="match status" value="1"/>
</dbReference>
<dbReference type="InterPro" id="IPR015797">
    <property type="entry name" value="NUDIX_hydrolase-like_dom_sf"/>
</dbReference>
<keyword evidence="2" id="KW-0378">Hydrolase</keyword>
<dbReference type="Gene3D" id="1.10.10.60">
    <property type="entry name" value="Homeodomain-like"/>
    <property type="match status" value="1"/>
</dbReference>
<name>A0ABU3AF67_9ACTN</name>
<evidence type="ECO:0000313" key="4">
    <source>
        <dbReference type="EMBL" id="MDT0608829.1"/>
    </source>
</evidence>
<reference evidence="4" key="1">
    <citation type="submission" date="2024-05" db="EMBL/GenBank/DDBJ databases">
        <title>30 novel species of actinomycetes from the DSMZ collection.</title>
        <authorList>
            <person name="Nouioui I."/>
        </authorList>
    </citation>
    <scope>NUCLEOTIDE SEQUENCE</scope>
    <source>
        <strain evidence="4">DSM 40712</strain>
    </source>
</reference>
<evidence type="ECO:0000259" key="3">
    <source>
        <dbReference type="PROSITE" id="PS51462"/>
    </source>
</evidence>
<dbReference type="RefSeq" id="WP_311570418.1">
    <property type="nucleotide sequence ID" value="NZ_JAVRFH010000001.1"/>
</dbReference>
<dbReference type="PROSITE" id="PS51462">
    <property type="entry name" value="NUDIX"/>
    <property type="match status" value="1"/>
</dbReference>
<dbReference type="Gene3D" id="3.90.79.10">
    <property type="entry name" value="Nucleoside Triphosphate Pyrophosphohydrolase"/>
    <property type="match status" value="1"/>
</dbReference>
<protein>
    <submittedName>
        <fullName evidence="4">NUDIX domain-containing protein</fullName>
    </submittedName>
</protein>
<comment type="caution">
    <text evidence="4">The sequence shown here is derived from an EMBL/GenBank/DDBJ whole genome shotgun (WGS) entry which is preliminary data.</text>
</comment>
<evidence type="ECO:0000313" key="5">
    <source>
        <dbReference type="Proteomes" id="UP001180724"/>
    </source>
</evidence>
<evidence type="ECO:0000256" key="1">
    <source>
        <dbReference type="ARBA" id="ARBA00001946"/>
    </source>
</evidence>
<dbReference type="Proteomes" id="UP001180724">
    <property type="component" value="Unassembled WGS sequence"/>
</dbReference>
<proteinExistence type="predicted"/>
<dbReference type="InterPro" id="IPR000086">
    <property type="entry name" value="NUDIX_hydrolase_dom"/>
</dbReference>
<keyword evidence="5" id="KW-1185">Reference proteome</keyword>
<gene>
    <name evidence="4" type="ORF">RM812_01005</name>
</gene>
<dbReference type="PANTHER" id="PTHR43046:SF14">
    <property type="entry name" value="MUTT_NUDIX FAMILY PROTEIN"/>
    <property type="match status" value="1"/>
</dbReference>
<feature type="domain" description="Nudix hydrolase" evidence="3">
    <location>
        <begin position="84"/>
        <end position="208"/>
    </location>
</feature>
<evidence type="ECO:0000256" key="2">
    <source>
        <dbReference type="ARBA" id="ARBA00022801"/>
    </source>
</evidence>
<dbReference type="EMBL" id="JAVRFH010000001">
    <property type="protein sequence ID" value="MDT0608829.1"/>
    <property type="molecule type" value="Genomic_DNA"/>
</dbReference>
<dbReference type="CDD" id="cd02883">
    <property type="entry name" value="NUDIX_Hydrolase"/>
    <property type="match status" value="1"/>
</dbReference>
<organism evidence="4 5">
    <name type="scientific">Streptomyces lancefieldiae</name>
    <dbReference type="NCBI Taxonomy" id="3075520"/>
    <lineage>
        <taxon>Bacteria</taxon>
        <taxon>Bacillati</taxon>
        <taxon>Actinomycetota</taxon>
        <taxon>Actinomycetes</taxon>
        <taxon>Kitasatosporales</taxon>
        <taxon>Streptomycetaceae</taxon>
        <taxon>Streptomyces</taxon>
    </lineage>
</organism>